<comment type="caution">
    <text evidence="5">The sequence shown here is derived from an EMBL/GenBank/DDBJ whole genome shotgun (WGS) entry which is preliminary data.</text>
</comment>
<dbReference type="InterPro" id="IPR016197">
    <property type="entry name" value="Chromo-like_dom_sf"/>
</dbReference>
<dbReference type="Gene3D" id="2.40.50.40">
    <property type="match status" value="2"/>
</dbReference>
<keyword evidence="2" id="KW-0539">Nucleus</keyword>
<feature type="region of interest" description="Disordered" evidence="3">
    <location>
        <begin position="303"/>
        <end position="324"/>
    </location>
</feature>
<dbReference type="InterPro" id="IPR051219">
    <property type="entry name" value="Heterochromatin_chromo-domain"/>
</dbReference>
<reference evidence="5 6" key="1">
    <citation type="submission" date="2018-08" db="EMBL/GenBank/DDBJ databases">
        <title>Genomic investigation of the strawberry pathogen Phytophthora fragariae indicates pathogenicity is determined by transcriptional variation in three key races.</title>
        <authorList>
            <person name="Adams T.M."/>
            <person name="Armitage A.D."/>
            <person name="Sobczyk M.K."/>
            <person name="Bates H.J."/>
            <person name="Dunwell J.M."/>
            <person name="Nellist C.F."/>
            <person name="Harrison R.J."/>
        </authorList>
    </citation>
    <scope>NUCLEOTIDE SEQUENCE [LARGE SCALE GENOMIC DNA]</scope>
    <source>
        <strain evidence="5 6">NOV-27</strain>
    </source>
</reference>
<accession>A0A6A3VFF1</accession>
<evidence type="ECO:0000256" key="3">
    <source>
        <dbReference type="SAM" id="MobiDB-lite"/>
    </source>
</evidence>
<dbReference type="PANTHER" id="PTHR22812">
    <property type="entry name" value="CHROMOBOX PROTEIN"/>
    <property type="match status" value="1"/>
</dbReference>
<evidence type="ECO:0000256" key="1">
    <source>
        <dbReference type="ARBA" id="ARBA00004123"/>
    </source>
</evidence>
<dbReference type="EMBL" id="QXGB01004811">
    <property type="protein sequence ID" value="KAE9164940.1"/>
    <property type="molecule type" value="Genomic_DNA"/>
</dbReference>
<dbReference type="InterPro" id="IPR000953">
    <property type="entry name" value="Chromo/chromo_shadow_dom"/>
</dbReference>
<evidence type="ECO:0000256" key="2">
    <source>
        <dbReference type="ARBA" id="ARBA00023242"/>
    </source>
</evidence>
<dbReference type="SUPFAM" id="SSF54160">
    <property type="entry name" value="Chromo domain-like"/>
    <property type="match status" value="2"/>
</dbReference>
<feature type="region of interest" description="Disordered" evidence="3">
    <location>
        <begin position="1"/>
        <end position="32"/>
    </location>
</feature>
<feature type="compositionally biased region" description="Polar residues" evidence="3">
    <location>
        <begin position="215"/>
        <end position="224"/>
    </location>
</feature>
<dbReference type="GO" id="GO:0005634">
    <property type="term" value="C:nucleus"/>
    <property type="evidence" value="ECO:0007669"/>
    <property type="project" value="UniProtKB-SubCell"/>
</dbReference>
<sequence>MAQKRRVGSGRDAQPPQKARRKPARTVNSEASDVEFEVEKIIEMKFVRGEPKYHVKWKGYDETSWEPESNLHCPELLNKFKAAQLQEARALKKKATRKADLPDRGSHVTAKIPAKHQEGSEGLEEVYEVEKILRETFRFGLPYFEVKWKGYSQTSWEPASNLNCPDKLEKFRRRQKAARQAMLENSAPAEVTDATGTVGHDSPRKDTDEIEKPSGGSTARQASRSLIPENYGVGVTNDADNVVTESRQPKMTTSTITRFTFPRLSRKRRSQMQVVVLSLGVTGFQTMRMPTLRQYRDQIPQGQARLPEKENRPGRQQKQPQHPRKIDVLYRLPGVEYLGRNRKDVRTCLLMK</sequence>
<evidence type="ECO:0000313" key="6">
    <source>
        <dbReference type="Proteomes" id="UP000433483"/>
    </source>
</evidence>
<dbReference type="Pfam" id="PF00385">
    <property type="entry name" value="Chromo"/>
    <property type="match status" value="2"/>
</dbReference>
<dbReference type="AlphaFoldDB" id="A0A6A3VFF1"/>
<proteinExistence type="predicted"/>
<name>A0A6A3VFF1_9STRA</name>
<dbReference type="OrthoDB" id="6621683at2759"/>
<evidence type="ECO:0000313" key="5">
    <source>
        <dbReference type="EMBL" id="KAE9164940.1"/>
    </source>
</evidence>
<comment type="subcellular location">
    <subcellularLocation>
        <location evidence="1">Nucleus</location>
    </subcellularLocation>
</comment>
<feature type="region of interest" description="Disordered" evidence="3">
    <location>
        <begin position="182"/>
        <end position="233"/>
    </location>
</feature>
<protein>
    <recommendedName>
        <fullName evidence="4">Chromo domain-containing protein</fullName>
    </recommendedName>
</protein>
<dbReference type="Proteomes" id="UP000433483">
    <property type="component" value="Unassembled WGS sequence"/>
</dbReference>
<dbReference type="SMART" id="SM00298">
    <property type="entry name" value="CHROMO"/>
    <property type="match status" value="2"/>
</dbReference>
<dbReference type="CDD" id="cd00024">
    <property type="entry name" value="CD_CSD"/>
    <property type="match status" value="2"/>
</dbReference>
<evidence type="ECO:0000259" key="4">
    <source>
        <dbReference type="PROSITE" id="PS50013"/>
    </source>
</evidence>
<dbReference type="InterPro" id="IPR023780">
    <property type="entry name" value="Chromo_domain"/>
</dbReference>
<feature type="compositionally biased region" description="Basic and acidic residues" evidence="3">
    <location>
        <begin position="201"/>
        <end position="212"/>
    </location>
</feature>
<organism evidence="5 6">
    <name type="scientific">Phytophthora fragariae</name>
    <dbReference type="NCBI Taxonomy" id="53985"/>
    <lineage>
        <taxon>Eukaryota</taxon>
        <taxon>Sar</taxon>
        <taxon>Stramenopiles</taxon>
        <taxon>Oomycota</taxon>
        <taxon>Peronosporomycetes</taxon>
        <taxon>Peronosporales</taxon>
        <taxon>Peronosporaceae</taxon>
        <taxon>Phytophthora</taxon>
    </lineage>
</organism>
<dbReference type="PROSITE" id="PS50013">
    <property type="entry name" value="CHROMO_2"/>
    <property type="match status" value="2"/>
</dbReference>
<gene>
    <name evidence="5" type="ORF">PF005_g29816</name>
</gene>
<feature type="domain" description="Chromo" evidence="4">
    <location>
        <begin position="127"/>
        <end position="183"/>
    </location>
</feature>
<keyword evidence="6" id="KW-1185">Reference proteome</keyword>
<feature type="domain" description="Chromo" evidence="4">
    <location>
        <begin position="36"/>
        <end position="92"/>
    </location>
</feature>